<comment type="similarity">
    <text evidence="1">Belongs to the short-chain dehydrogenases/reductases (SDR) family.</text>
</comment>
<dbReference type="AlphaFoldDB" id="A0A1H4J0M6"/>
<accession>A0A1H4J0M6</accession>
<dbReference type="EMBL" id="FNSD01000001">
    <property type="protein sequence ID" value="SEB39486.1"/>
    <property type="molecule type" value="Genomic_DNA"/>
</dbReference>
<dbReference type="InterPro" id="IPR036291">
    <property type="entry name" value="NAD(P)-bd_dom_sf"/>
</dbReference>
<dbReference type="OrthoDB" id="9803333at2"/>
<reference evidence="2 3" key="1">
    <citation type="submission" date="2016-10" db="EMBL/GenBank/DDBJ databases">
        <authorList>
            <person name="de Groot N.N."/>
        </authorList>
    </citation>
    <scope>NUCLEOTIDE SEQUENCE [LARGE SCALE GENOMIC DNA]</scope>
    <source>
        <strain evidence="2 3">AB35.6</strain>
    </source>
</reference>
<protein>
    <submittedName>
        <fullName evidence="2">NAD(P)-dependent dehydrogenase, short-chain alcohol dehydrogenase family</fullName>
    </submittedName>
</protein>
<dbReference type="InterPro" id="IPR050259">
    <property type="entry name" value="SDR"/>
</dbReference>
<dbReference type="PANTHER" id="PTHR42879">
    <property type="entry name" value="3-OXOACYL-(ACYL-CARRIER-PROTEIN) REDUCTASE"/>
    <property type="match status" value="1"/>
</dbReference>
<proteinExistence type="inferred from homology"/>
<gene>
    <name evidence="2" type="ORF">SAMN05443244_0239</name>
</gene>
<dbReference type="SUPFAM" id="SSF51735">
    <property type="entry name" value="NAD(P)-binding Rossmann-fold domains"/>
    <property type="match status" value="1"/>
</dbReference>
<dbReference type="InterPro" id="IPR002347">
    <property type="entry name" value="SDR_fam"/>
</dbReference>
<dbReference type="Proteomes" id="UP000182409">
    <property type="component" value="Unassembled WGS sequence"/>
</dbReference>
<name>A0A1H4J0M6_9BACT</name>
<evidence type="ECO:0000313" key="3">
    <source>
        <dbReference type="Proteomes" id="UP000182409"/>
    </source>
</evidence>
<dbReference type="PRINTS" id="PR00081">
    <property type="entry name" value="GDHRDH"/>
</dbReference>
<evidence type="ECO:0000256" key="1">
    <source>
        <dbReference type="ARBA" id="ARBA00006484"/>
    </source>
</evidence>
<dbReference type="Pfam" id="PF00106">
    <property type="entry name" value="adh_short"/>
    <property type="match status" value="1"/>
</dbReference>
<evidence type="ECO:0000313" key="2">
    <source>
        <dbReference type="EMBL" id="SEB39486.1"/>
    </source>
</evidence>
<dbReference type="Gene3D" id="3.40.50.720">
    <property type="entry name" value="NAD(P)-binding Rossmann-like Domain"/>
    <property type="match status" value="1"/>
</dbReference>
<dbReference type="CDD" id="cd05233">
    <property type="entry name" value="SDR_c"/>
    <property type="match status" value="1"/>
</dbReference>
<sequence length="265" mass="27675">MNMQLQGKTAIITGGTGGIGFAIAASLAAEGAEVTITGRTQESIDKALGELSASVGSDAKVKGLAADLGTAGGARTLLSALPATDILVNNLGIYEAKAFGDITDEDWLHLFEVNVMSGVRASRGYLPGMIGKNWGRIIFIASESAIMVPQEMIHYGMTKTAQLTISRGLAETTKGTGVTVNAVLPGPTRSANIMEFLRSVSEHPDAGEAAVEAEFFDKYRPTSLLHRLIESEEIAHLVTYLASPLSSATNGAALRAEGGLVRSIV</sequence>
<organism evidence="2 3">
    <name type="scientific">Terriglobus roseus</name>
    <dbReference type="NCBI Taxonomy" id="392734"/>
    <lineage>
        <taxon>Bacteria</taxon>
        <taxon>Pseudomonadati</taxon>
        <taxon>Acidobacteriota</taxon>
        <taxon>Terriglobia</taxon>
        <taxon>Terriglobales</taxon>
        <taxon>Acidobacteriaceae</taxon>
        <taxon>Terriglobus</taxon>
    </lineage>
</organism>